<keyword evidence="2" id="KW-1185">Reference proteome</keyword>
<dbReference type="OrthoDB" id="1701795at2"/>
<name>A0A0L0QKH2_VIRPA</name>
<protein>
    <recommendedName>
        <fullName evidence="3">Terminase</fullName>
    </recommendedName>
</protein>
<organism evidence="1 2">
    <name type="scientific">Virgibacillus pantothenticus</name>
    <dbReference type="NCBI Taxonomy" id="1473"/>
    <lineage>
        <taxon>Bacteria</taxon>
        <taxon>Bacillati</taxon>
        <taxon>Bacillota</taxon>
        <taxon>Bacilli</taxon>
        <taxon>Bacillales</taxon>
        <taxon>Bacillaceae</taxon>
        <taxon>Virgibacillus</taxon>
    </lineage>
</organism>
<comment type="caution">
    <text evidence="1">The sequence shown here is derived from an EMBL/GenBank/DDBJ whole genome shotgun (WGS) entry which is preliminary data.</text>
</comment>
<evidence type="ECO:0000313" key="1">
    <source>
        <dbReference type="EMBL" id="KNE19051.1"/>
    </source>
</evidence>
<sequence>MRGKPTRGFYSEDELKKHKKGKDYVAKKLAEQETLNNHEQLQADRIPSHLCYYGKKEWKRIIPLLKELPIAELDRELIETYCMLHGSRRRLEKDIQKHGETIEIYNEDGELTGIKKNPSYDMLLSTVKELRMIANQLGMTMNSRLDLAVPEQEKEEDEILKLLKG</sequence>
<evidence type="ECO:0000313" key="2">
    <source>
        <dbReference type="Proteomes" id="UP000036780"/>
    </source>
</evidence>
<gene>
    <name evidence="1" type="ORF">AFK71_10845</name>
</gene>
<dbReference type="GeneID" id="66872062"/>
<dbReference type="InterPro" id="IPR006448">
    <property type="entry name" value="Phage_term_ssu_P27"/>
</dbReference>
<dbReference type="NCBIfam" id="TIGR01558">
    <property type="entry name" value="sm_term_P27"/>
    <property type="match status" value="1"/>
</dbReference>
<dbReference type="Proteomes" id="UP000036780">
    <property type="component" value="Unassembled WGS sequence"/>
</dbReference>
<dbReference type="Pfam" id="PF05119">
    <property type="entry name" value="Terminase_4"/>
    <property type="match status" value="1"/>
</dbReference>
<dbReference type="PATRIC" id="fig|1473.5.peg.689"/>
<dbReference type="RefSeq" id="WP_050351553.1">
    <property type="nucleotide sequence ID" value="NZ_CP073011.1"/>
</dbReference>
<dbReference type="AlphaFoldDB" id="A0A0L0QKH2"/>
<dbReference type="EMBL" id="LGTO01000007">
    <property type="protein sequence ID" value="KNE19051.1"/>
    <property type="molecule type" value="Genomic_DNA"/>
</dbReference>
<accession>A0A0L0QKH2</accession>
<proteinExistence type="predicted"/>
<evidence type="ECO:0008006" key="3">
    <source>
        <dbReference type="Google" id="ProtNLM"/>
    </source>
</evidence>
<reference evidence="2" key="1">
    <citation type="submission" date="2015-07" db="EMBL/GenBank/DDBJ databases">
        <title>Fjat-10053 dsm26.</title>
        <authorList>
            <person name="Liu B."/>
            <person name="Wang J."/>
            <person name="Zhu Y."/>
            <person name="Liu G."/>
            <person name="Chen Q."/>
            <person name="Chen Z."/>
            <person name="Lan J."/>
            <person name="Che J."/>
            <person name="Ge C."/>
            <person name="Shi H."/>
            <person name="Pan Z."/>
            <person name="Liu X."/>
        </authorList>
    </citation>
    <scope>NUCLEOTIDE SEQUENCE [LARGE SCALE GENOMIC DNA]</scope>
    <source>
        <strain evidence="2">DSM 26</strain>
    </source>
</reference>